<organism evidence="1 2">
    <name type="scientific">Ajellomyces capsulatus</name>
    <name type="common">Darling's disease fungus</name>
    <name type="synonym">Histoplasma capsulatum</name>
    <dbReference type="NCBI Taxonomy" id="5037"/>
    <lineage>
        <taxon>Eukaryota</taxon>
        <taxon>Fungi</taxon>
        <taxon>Dikarya</taxon>
        <taxon>Ascomycota</taxon>
        <taxon>Pezizomycotina</taxon>
        <taxon>Eurotiomycetes</taxon>
        <taxon>Eurotiomycetidae</taxon>
        <taxon>Onygenales</taxon>
        <taxon>Ajellomycetaceae</taxon>
        <taxon>Histoplasma</taxon>
    </lineage>
</organism>
<evidence type="ECO:0000313" key="1">
    <source>
        <dbReference type="EMBL" id="KAG5293245.1"/>
    </source>
</evidence>
<protein>
    <submittedName>
        <fullName evidence="1">Uncharacterized protein</fullName>
    </submittedName>
</protein>
<dbReference type="EMBL" id="JAEVHI010000004">
    <property type="protein sequence ID" value="KAG5293245.1"/>
    <property type="molecule type" value="Genomic_DNA"/>
</dbReference>
<proteinExistence type="predicted"/>
<dbReference type="AlphaFoldDB" id="A0A8H7YIZ8"/>
<reference evidence="1 2" key="1">
    <citation type="submission" date="2021-01" db="EMBL/GenBank/DDBJ databases">
        <title>Chromosome-level genome assembly of a human fungal pathogen reveals clustering of transcriptionally co-regulated genes.</title>
        <authorList>
            <person name="Voorhies M."/>
            <person name="Cohen S."/>
            <person name="Shea T.P."/>
            <person name="Petrus S."/>
            <person name="Munoz J.F."/>
            <person name="Poplawski S."/>
            <person name="Goldman W.E."/>
            <person name="Michael T."/>
            <person name="Cuomo C.A."/>
            <person name="Sil A."/>
            <person name="Beyhan S."/>
        </authorList>
    </citation>
    <scope>NUCLEOTIDE SEQUENCE [LARGE SCALE GENOMIC DNA]</scope>
    <source>
        <strain evidence="1 2">G184AR</strain>
    </source>
</reference>
<evidence type="ECO:0000313" key="2">
    <source>
        <dbReference type="Proteomes" id="UP000670092"/>
    </source>
</evidence>
<gene>
    <name evidence="1" type="ORF">I7I52_04498</name>
</gene>
<accession>A0A8H7YIZ8</accession>
<dbReference type="Proteomes" id="UP000670092">
    <property type="component" value="Unassembled WGS sequence"/>
</dbReference>
<dbReference type="VEuPathDB" id="FungiDB:I7I52_04498"/>
<name>A0A8H7YIZ8_AJECA</name>
<comment type="caution">
    <text evidence="1">The sequence shown here is derived from an EMBL/GenBank/DDBJ whole genome shotgun (WGS) entry which is preliminary data.</text>
</comment>
<sequence>MFYFSTSLFGPRRTYIVNSKKLVTCICDKLYVAPYTTHTCTDVITRQTRSCLILNRERKYIEIFCCSVSCIFFNKNWRSV</sequence>